<evidence type="ECO:0000313" key="4">
    <source>
        <dbReference type="Proteomes" id="UP000292702"/>
    </source>
</evidence>
<dbReference type="OrthoDB" id="3049502at2759"/>
<evidence type="ECO:0000256" key="2">
    <source>
        <dbReference type="SAM" id="MobiDB-lite"/>
    </source>
</evidence>
<sequence>MADPAIPLPLYRTSIQTRHTLSAAFSAQFNRRGLESRFYACWTSSLSDAVTFSHRLCVTFGTETSIPGDSIRKASLKARAVQLTDRNNAIVAAGHAANDAQTGHSERTRKIAKAKAEAALTEVQREQRNLRAERKEFEKGIKAKEIAELEAYDKTCDLITEPDSDAIDLEPDLSIQHVICGETDMPTMADVRRYYPDLQDGECQKQLDRLQMGHTCRSGFKTVHRCSVLLGEIKGIDHRAQAASSDLLAALEKTDGYHNDDSSSSDGTDETSSRESDEGDTDDGPHDRESMERWLRSATSAMTTAIEQLQRYCSAHFLIHPNASSVVAIAAVGPFWKWNEIKKDDAPSYDWFQGDLSEVHRARSDLSKAYRFSEELFSSSITDSFILGTPASDAQINKMRAVISKITNDPLHLGPNPRPNPTRYNFRLVPDARLKNSPLGENSRNSDGPPLCDSGSAQDLPTSAPTSTPQSFSDTKFTPSRNRTVSFFVRELQFGKPDSFGEVQTYFERITLPVIIRAVHLLPNLQTLSLPLANIGDSPVPEVVIPPGFPHRIRQLEIRTCTLCTTTMATVFGLIQLFDVVDELIWTDMQVEDGYFNPHSVLSDGSTEISTSTLVRSLIFMWSPFQDPTWPTQLLAVVDLKRAAKLRISWGLLRSTEACNLVIASAATNLKSLEIESQNLAIDALMFDEQVDSPSTRSLDLSSCVGLESLTFTFLRNHGDVHSFRMAIFNSLITLPSTTPLSAVHFNIEVMTRRSSDGLVDFLGMIAEGRLARCWTFSPPIFHAADGDVLGLPSLGQRQVHGRAFQRDCINEDLRSSEPLASTPG</sequence>
<keyword evidence="1" id="KW-0175">Coiled coil</keyword>
<dbReference type="Proteomes" id="UP000292702">
    <property type="component" value="Unassembled WGS sequence"/>
</dbReference>
<evidence type="ECO:0000313" key="3">
    <source>
        <dbReference type="EMBL" id="TCD60155.1"/>
    </source>
</evidence>
<proteinExistence type="predicted"/>
<feature type="region of interest" description="Disordered" evidence="2">
    <location>
        <begin position="435"/>
        <end position="478"/>
    </location>
</feature>
<gene>
    <name evidence="3" type="ORF">EIP91_010638</name>
</gene>
<comment type="caution">
    <text evidence="3">The sequence shown here is derived from an EMBL/GenBank/DDBJ whole genome shotgun (WGS) entry which is preliminary data.</text>
</comment>
<evidence type="ECO:0000256" key="1">
    <source>
        <dbReference type="SAM" id="Coils"/>
    </source>
</evidence>
<feature type="region of interest" description="Disordered" evidence="2">
    <location>
        <begin position="255"/>
        <end position="289"/>
    </location>
</feature>
<protein>
    <submittedName>
        <fullName evidence="3">Uncharacterized protein</fullName>
    </submittedName>
</protein>
<feature type="compositionally biased region" description="Polar residues" evidence="2">
    <location>
        <begin position="455"/>
        <end position="478"/>
    </location>
</feature>
<feature type="coiled-coil region" evidence="1">
    <location>
        <begin position="109"/>
        <end position="140"/>
    </location>
</feature>
<name>A0A4R0R5N2_9APHY</name>
<reference evidence="3 4" key="1">
    <citation type="submission" date="2018-11" db="EMBL/GenBank/DDBJ databases">
        <title>Genome assembly of Steccherinum ochraceum LE-BIN_3174, the white-rot fungus of the Steccherinaceae family (The Residual Polyporoid clade, Polyporales, Basidiomycota).</title>
        <authorList>
            <person name="Fedorova T.V."/>
            <person name="Glazunova O.A."/>
            <person name="Landesman E.O."/>
            <person name="Moiseenko K.V."/>
            <person name="Psurtseva N.V."/>
            <person name="Savinova O.S."/>
            <person name="Shakhova N.V."/>
            <person name="Tyazhelova T.V."/>
            <person name="Vasina D.V."/>
        </authorList>
    </citation>
    <scope>NUCLEOTIDE SEQUENCE [LARGE SCALE GENOMIC DNA]</scope>
    <source>
        <strain evidence="3 4">LE-BIN_3174</strain>
    </source>
</reference>
<keyword evidence="4" id="KW-1185">Reference proteome</keyword>
<dbReference type="AlphaFoldDB" id="A0A4R0R5N2"/>
<dbReference type="EMBL" id="RWJN01000648">
    <property type="protein sequence ID" value="TCD60155.1"/>
    <property type="molecule type" value="Genomic_DNA"/>
</dbReference>
<organism evidence="3 4">
    <name type="scientific">Steccherinum ochraceum</name>
    <dbReference type="NCBI Taxonomy" id="92696"/>
    <lineage>
        <taxon>Eukaryota</taxon>
        <taxon>Fungi</taxon>
        <taxon>Dikarya</taxon>
        <taxon>Basidiomycota</taxon>
        <taxon>Agaricomycotina</taxon>
        <taxon>Agaricomycetes</taxon>
        <taxon>Polyporales</taxon>
        <taxon>Steccherinaceae</taxon>
        <taxon>Steccherinum</taxon>
    </lineage>
</organism>
<accession>A0A4R0R5N2</accession>